<dbReference type="PROSITE" id="PS52045">
    <property type="entry name" value="NEPROSIN_PEP_CD"/>
    <property type="match status" value="1"/>
</dbReference>
<dbReference type="KEGG" id="cam:101503443"/>
<reference evidence="4" key="2">
    <citation type="submission" date="2025-08" db="UniProtKB">
        <authorList>
            <consortium name="RefSeq"/>
        </authorList>
    </citation>
    <scope>IDENTIFICATION</scope>
    <source>
        <tissue evidence="4">Etiolated seedlings</tissue>
    </source>
</reference>
<dbReference type="STRING" id="3827.A0A1S3EJY9"/>
<feature type="domain" description="Neprosin PEP catalytic" evidence="2">
    <location>
        <begin position="255"/>
        <end position="505"/>
    </location>
</feature>
<dbReference type="Pfam" id="PF03080">
    <property type="entry name" value="Neprosin"/>
    <property type="match status" value="1"/>
</dbReference>
<dbReference type="AlphaFoldDB" id="A0A1S3EJY9"/>
<dbReference type="PaxDb" id="3827-XP_004488408.1"/>
<evidence type="ECO:0000313" key="3">
    <source>
        <dbReference type="Proteomes" id="UP000087171"/>
    </source>
</evidence>
<reference evidence="3" key="1">
    <citation type="journal article" date="2013" name="Nat. Biotechnol.">
        <title>Draft genome sequence of chickpea (Cicer arietinum) provides a resource for trait improvement.</title>
        <authorList>
            <person name="Varshney R.K."/>
            <person name="Song C."/>
            <person name="Saxena R.K."/>
            <person name="Azam S."/>
            <person name="Yu S."/>
            <person name="Sharpe A.G."/>
            <person name="Cannon S."/>
            <person name="Baek J."/>
            <person name="Rosen B.D."/>
            <person name="Tar'an B."/>
            <person name="Millan T."/>
            <person name="Zhang X."/>
            <person name="Ramsay L.D."/>
            <person name="Iwata A."/>
            <person name="Wang Y."/>
            <person name="Nelson W."/>
            <person name="Farmer A.D."/>
            <person name="Gaur P.M."/>
            <person name="Soderlund C."/>
            <person name="Penmetsa R.V."/>
            <person name="Xu C."/>
            <person name="Bharti A.K."/>
            <person name="He W."/>
            <person name="Winter P."/>
            <person name="Zhao S."/>
            <person name="Hane J.K."/>
            <person name="Carrasquilla-Garcia N."/>
            <person name="Condie J.A."/>
            <person name="Upadhyaya H.D."/>
            <person name="Luo M.C."/>
            <person name="Thudi M."/>
            <person name="Gowda C.L."/>
            <person name="Singh N.P."/>
            <person name="Lichtenzveig J."/>
            <person name="Gali K.K."/>
            <person name="Rubio J."/>
            <person name="Nadarajan N."/>
            <person name="Dolezel J."/>
            <person name="Bansal K.C."/>
            <person name="Xu X."/>
            <person name="Edwards D."/>
            <person name="Zhang G."/>
            <person name="Kahl G."/>
            <person name="Gil J."/>
            <person name="Singh K.B."/>
            <person name="Datta S.K."/>
            <person name="Jackson S.A."/>
            <person name="Wang J."/>
            <person name="Cook D.R."/>
        </authorList>
    </citation>
    <scope>NUCLEOTIDE SEQUENCE [LARGE SCALE GENOMIC DNA]</scope>
    <source>
        <strain evidence="3">cv. CDC Frontier</strain>
    </source>
</reference>
<proteinExistence type="predicted"/>
<keyword evidence="3" id="KW-1185">Reference proteome</keyword>
<dbReference type="InterPro" id="IPR025521">
    <property type="entry name" value="Neprosin_propep"/>
</dbReference>
<dbReference type="InterPro" id="IPR004314">
    <property type="entry name" value="Neprosin"/>
</dbReference>
<dbReference type="InterPro" id="IPR053168">
    <property type="entry name" value="Glutamic_endopeptidase"/>
</dbReference>
<keyword evidence="1" id="KW-0472">Membrane</keyword>
<accession>A0A1S3EJY9</accession>
<keyword evidence="1" id="KW-1133">Transmembrane helix</keyword>
<organism evidence="3 4">
    <name type="scientific">Cicer arietinum</name>
    <name type="common">Chickpea</name>
    <name type="synonym">Garbanzo</name>
    <dbReference type="NCBI Taxonomy" id="3827"/>
    <lineage>
        <taxon>Eukaryota</taxon>
        <taxon>Viridiplantae</taxon>
        <taxon>Streptophyta</taxon>
        <taxon>Embryophyta</taxon>
        <taxon>Tracheophyta</taxon>
        <taxon>Spermatophyta</taxon>
        <taxon>Magnoliopsida</taxon>
        <taxon>eudicotyledons</taxon>
        <taxon>Gunneridae</taxon>
        <taxon>Pentapetalae</taxon>
        <taxon>rosids</taxon>
        <taxon>fabids</taxon>
        <taxon>Fabales</taxon>
        <taxon>Fabaceae</taxon>
        <taxon>Papilionoideae</taxon>
        <taxon>50 kb inversion clade</taxon>
        <taxon>NPAAA clade</taxon>
        <taxon>Hologalegina</taxon>
        <taxon>IRL clade</taxon>
        <taxon>Cicereae</taxon>
        <taxon>Cicer</taxon>
    </lineage>
</organism>
<dbReference type="PANTHER" id="PTHR31589:SF223">
    <property type="entry name" value="PROTEIN, PUTATIVE (DUF239)-RELATED"/>
    <property type="match status" value="1"/>
</dbReference>
<dbReference type="Proteomes" id="UP000087171">
    <property type="component" value="Chromosome Ca1"/>
</dbReference>
<evidence type="ECO:0000259" key="2">
    <source>
        <dbReference type="PROSITE" id="PS52045"/>
    </source>
</evidence>
<dbReference type="Pfam" id="PF14365">
    <property type="entry name" value="Neprosin_AP"/>
    <property type="match status" value="1"/>
</dbReference>
<dbReference type="OrthoDB" id="1858978at2759"/>
<dbReference type="PANTHER" id="PTHR31589">
    <property type="entry name" value="PROTEIN, PUTATIVE (DUF239)-RELATED-RELATED"/>
    <property type="match status" value="1"/>
</dbReference>
<dbReference type="RefSeq" id="XP_012575261.2">
    <property type="nucleotide sequence ID" value="XM_012719807.2"/>
</dbReference>
<name>A0A1S3EJY9_CICAR</name>
<feature type="transmembrane region" description="Helical" evidence="1">
    <location>
        <begin position="121"/>
        <end position="139"/>
    </location>
</feature>
<keyword evidence="1" id="KW-0812">Transmembrane</keyword>
<evidence type="ECO:0000313" key="4">
    <source>
        <dbReference type="RefSeq" id="XP_012575261.2"/>
    </source>
</evidence>
<sequence length="506" mass="57044">MDSNNDLDHQNYEVVNTKSYENEVKRGATIMQKVIKARSNEIKFELQETKSDQPVGRHTLWKETRLNKDGIVDNENVQQVKTQCENLEQCSENPEENTQVSCRDILGKTHHQNKRVVKMNITLFFVFCLVTSSIGHMVHGMHSMLKEDFELERKLMLIKKSPMKSIHTKSGYIVDCVNIKKQPAFDHPLLKNHKLQRKPSSERNISETDVHISPTKSNFEIEKVSCPKEIVPIRRVTKDDLIGGISLFNGQILAQTSSRRHSTHISLIKYDAPYFGVSGTTSVYNPKTIKGQSSSSHIYVENGQGDSTNKIVAGWHVSPELYNNDATHIYSYWTHDNFKTGCYNILCSGFVQTDRSYYLGARVAQTSTYGGIMVELPISLFQDEKTKNWWLTVANKNIGYFPASLFTNLATGGLVGLGGQTATHVGVPSPSMGSGHFPDDDFVHTCYFRNVAYQNASRHFSGPPEYLIEKFNDAPKNCYQIRYNDDFPSPIGHALQFGGPGGNCDN</sequence>
<evidence type="ECO:0000256" key="1">
    <source>
        <dbReference type="SAM" id="Phobius"/>
    </source>
</evidence>
<dbReference type="Gene3D" id="3.90.1320.10">
    <property type="entry name" value="Outer-capsid protein sigma 3, large lobe"/>
    <property type="match status" value="1"/>
</dbReference>
<gene>
    <name evidence="4" type="primary">LOC101503443</name>
</gene>
<protein>
    <submittedName>
        <fullName evidence="4">Uncharacterized protein LOC101503443</fullName>
    </submittedName>
</protein>